<accession>A0A0V0Q9W3</accession>
<protein>
    <submittedName>
        <fullName evidence="2">Uncharacterized protein</fullName>
    </submittedName>
</protein>
<dbReference type="EMBL" id="LDAU01000224">
    <property type="protein sequence ID" value="KRW98938.1"/>
    <property type="molecule type" value="Genomic_DNA"/>
</dbReference>
<comment type="caution">
    <text evidence="2">The sequence shown here is derived from an EMBL/GenBank/DDBJ whole genome shotgun (WGS) entry which is preliminary data.</text>
</comment>
<keyword evidence="1" id="KW-0175">Coiled coil</keyword>
<dbReference type="SUPFAM" id="SSF48452">
    <property type="entry name" value="TPR-like"/>
    <property type="match status" value="1"/>
</dbReference>
<dbReference type="Proteomes" id="UP000054937">
    <property type="component" value="Unassembled WGS sequence"/>
</dbReference>
<dbReference type="Gene3D" id="1.25.40.10">
    <property type="entry name" value="Tetratricopeptide repeat domain"/>
    <property type="match status" value="1"/>
</dbReference>
<organism evidence="2 3">
    <name type="scientific">Pseudocohnilembus persalinus</name>
    <name type="common">Ciliate</name>
    <dbReference type="NCBI Taxonomy" id="266149"/>
    <lineage>
        <taxon>Eukaryota</taxon>
        <taxon>Sar</taxon>
        <taxon>Alveolata</taxon>
        <taxon>Ciliophora</taxon>
        <taxon>Intramacronucleata</taxon>
        <taxon>Oligohymenophorea</taxon>
        <taxon>Scuticociliatia</taxon>
        <taxon>Philasterida</taxon>
        <taxon>Pseudocohnilembidae</taxon>
        <taxon>Pseudocohnilembus</taxon>
    </lineage>
</organism>
<keyword evidence="3" id="KW-1185">Reference proteome</keyword>
<dbReference type="InterPro" id="IPR019734">
    <property type="entry name" value="TPR_rpt"/>
</dbReference>
<reference evidence="2 3" key="1">
    <citation type="journal article" date="2015" name="Sci. Rep.">
        <title>Genome of the facultative scuticociliatosis pathogen Pseudocohnilembus persalinus provides insight into its virulence through horizontal gene transfer.</title>
        <authorList>
            <person name="Xiong J."/>
            <person name="Wang G."/>
            <person name="Cheng J."/>
            <person name="Tian M."/>
            <person name="Pan X."/>
            <person name="Warren A."/>
            <person name="Jiang C."/>
            <person name="Yuan D."/>
            <person name="Miao W."/>
        </authorList>
    </citation>
    <scope>NUCLEOTIDE SEQUENCE [LARGE SCALE GENOMIC DNA]</scope>
    <source>
        <strain evidence="2">36N120E</strain>
    </source>
</reference>
<evidence type="ECO:0000313" key="2">
    <source>
        <dbReference type="EMBL" id="KRW98938.1"/>
    </source>
</evidence>
<proteinExistence type="predicted"/>
<sequence>MSSLNHHIKQFEISNQASEKIYQCKKVIEISQQKQLYDIESKYLIKLLKLQPENTNKINIFKQLSDSYRKQNKFQISLQYSQKCIELAELSKDIKLKQQIYSHNGLIYSDKCDHMLEQSNYDSQEFHQQLKMAQQQFRQSLKIVEQLIIQIQNNQKFRQEAQNLQLQELNQEKSNLLLNIANTYFIQSKLDPDFYEVAKQNYLETINFTKKTQNKSIEGKCYFQIAEILFLQKKFDDAFKFYKKDLQICQSQDDIEGYISTLQSIGKLFFSKRDYDNSLQYFQLAKKKANQYQLSKYVQLIDDNLQNLEQEMLLRQEVKLIQKEVENKENLKQTDLKYYQTVLKLIQKREELEDFDILLKLCEQYQKKILKSIQYEQNSSNQSKLQQIYQEILIIEAYCLKSSKKFVEAQEKFENLIDYLSDNKNYEYYSLKIDYASLLDEIHLKNQNVGNQNSKYNFDFIENIYITAINEIEKSNFHNSFNLYIICLKNLEIIYSENSKKSKQKEILQKLKQIKKSQNKLNQQQNQSQDLLLSDYESASDSEQELIKQLTRRASPDKLQFRQIQL</sequence>
<gene>
    <name evidence="2" type="ORF">PPERSA_00765</name>
</gene>
<dbReference type="AlphaFoldDB" id="A0A0V0Q9W3"/>
<name>A0A0V0Q9W3_PSEPJ</name>
<dbReference type="InterPro" id="IPR011990">
    <property type="entry name" value="TPR-like_helical_dom_sf"/>
</dbReference>
<dbReference type="SMART" id="SM00028">
    <property type="entry name" value="TPR"/>
    <property type="match status" value="3"/>
</dbReference>
<dbReference type="InParanoid" id="A0A0V0Q9W3"/>
<evidence type="ECO:0000313" key="3">
    <source>
        <dbReference type="Proteomes" id="UP000054937"/>
    </source>
</evidence>
<evidence type="ECO:0000256" key="1">
    <source>
        <dbReference type="SAM" id="Coils"/>
    </source>
</evidence>
<feature type="coiled-coil region" evidence="1">
    <location>
        <begin position="504"/>
        <end position="553"/>
    </location>
</feature>